<proteinExistence type="predicted"/>
<dbReference type="OrthoDB" id="6194834at2"/>
<dbReference type="RefSeq" id="WP_005397781.1">
    <property type="nucleotide sequence ID" value="NZ_JH601088.1"/>
</dbReference>
<dbReference type="HOGENOM" id="CLU_1014786_0_0_9"/>
<organism evidence="3 4">
    <name type="scientific">Helcococcus kunzii ATCC 51366</name>
    <dbReference type="NCBI Taxonomy" id="883114"/>
    <lineage>
        <taxon>Bacteria</taxon>
        <taxon>Bacillati</taxon>
        <taxon>Bacillota</taxon>
        <taxon>Tissierellia</taxon>
        <taxon>Tissierellales</taxon>
        <taxon>Peptoniphilaceae</taxon>
        <taxon>Helcococcus</taxon>
    </lineage>
</organism>
<dbReference type="Proteomes" id="UP000004191">
    <property type="component" value="Unassembled WGS sequence"/>
</dbReference>
<evidence type="ECO:0000256" key="1">
    <source>
        <dbReference type="SAM" id="Phobius"/>
    </source>
</evidence>
<feature type="domain" description="Putative zinc-finger" evidence="2">
    <location>
        <begin position="6"/>
        <end position="40"/>
    </location>
</feature>
<gene>
    <name evidence="3" type="ORF">HMPREF9709_00565</name>
</gene>
<keyword evidence="1" id="KW-1133">Transmembrane helix</keyword>
<dbReference type="eggNOG" id="COG5660">
    <property type="taxonomic scope" value="Bacteria"/>
</dbReference>
<evidence type="ECO:0000259" key="2">
    <source>
        <dbReference type="Pfam" id="PF13490"/>
    </source>
</evidence>
<dbReference type="InterPro" id="IPR027383">
    <property type="entry name" value="Znf_put"/>
</dbReference>
<dbReference type="Pfam" id="PF13490">
    <property type="entry name" value="zf-HC2"/>
    <property type="match status" value="1"/>
</dbReference>
<sequence>MNKRECEIVKDILPLYIDGLTSEETNKFVEEHLKDCDECREEYILMSENTEQKNNDKKIVNYLKKFKKSKMYSNIFISLFFLLLLIPIIIGAINYKESTSLVKKDDEMIGVAVFQTDEDIDLEIKDHPVFMGPSNLIDDVIEGKYVSTKNGPSIEFDKKPIAYYGKYISRNNLSDDDDTMLDFGNGKFYDISNKIKISDTIENYIDLKLDVDKSNKKVLGAYNIFKRPNGSFYAIMTGRVMNYTKQVTVQLGTYNYEHNKRENQYVFNIEFIPK</sequence>
<dbReference type="AlphaFoldDB" id="H3NMK4"/>
<dbReference type="PATRIC" id="fig|883114.3.peg.560"/>
<reference evidence="3 4" key="1">
    <citation type="submission" date="2012-01" db="EMBL/GenBank/DDBJ databases">
        <title>The Genome Sequence of Helcococcus kunzii ATCC 51366.</title>
        <authorList>
            <consortium name="The Broad Institute Genome Sequencing Platform"/>
            <person name="Earl A."/>
            <person name="Ward D."/>
            <person name="Feldgarden M."/>
            <person name="Gevers D."/>
            <person name="Huys G."/>
            <person name="Young S.K."/>
            <person name="Zeng Q."/>
            <person name="Gargeya S."/>
            <person name="Fitzgerald M."/>
            <person name="Haas B."/>
            <person name="Abouelleil A."/>
            <person name="Alvarado L."/>
            <person name="Arachchi H.M."/>
            <person name="Berlin A."/>
            <person name="Chapman S.B."/>
            <person name="Gearin G."/>
            <person name="Goldberg J."/>
            <person name="Griggs A."/>
            <person name="Gujja S."/>
            <person name="Hansen M."/>
            <person name="Heiman D."/>
            <person name="Howarth C."/>
            <person name="Larimer J."/>
            <person name="Lui A."/>
            <person name="MacDonald P.J.P."/>
            <person name="McCowen C."/>
            <person name="Montmayeur A."/>
            <person name="Murphy C."/>
            <person name="Neiman D."/>
            <person name="Pearson M."/>
            <person name="Priest M."/>
            <person name="Roberts A."/>
            <person name="Saif S."/>
            <person name="Shea T."/>
            <person name="Sisk P."/>
            <person name="Stolte C."/>
            <person name="Sykes S."/>
            <person name="Wortman J."/>
            <person name="Nusbaum C."/>
            <person name="Birren B."/>
        </authorList>
    </citation>
    <scope>NUCLEOTIDE SEQUENCE [LARGE SCALE GENOMIC DNA]</scope>
    <source>
        <strain evidence="3 4">ATCC 51366</strain>
    </source>
</reference>
<feature type="transmembrane region" description="Helical" evidence="1">
    <location>
        <begin position="71"/>
        <end position="93"/>
    </location>
</feature>
<accession>H3NMK4</accession>
<name>H3NMK4_9FIRM</name>
<dbReference type="GeneID" id="96999806"/>
<protein>
    <recommendedName>
        <fullName evidence="2">Putative zinc-finger domain-containing protein</fullName>
    </recommendedName>
</protein>
<comment type="caution">
    <text evidence="3">The sequence shown here is derived from an EMBL/GenBank/DDBJ whole genome shotgun (WGS) entry which is preliminary data.</text>
</comment>
<dbReference type="STRING" id="883114.HMPREF9709_00565"/>
<keyword evidence="4" id="KW-1185">Reference proteome</keyword>
<evidence type="ECO:0000313" key="3">
    <source>
        <dbReference type="EMBL" id="EHR34823.1"/>
    </source>
</evidence>
<evidence type="ECO:0000313" key="4">
    <source>
        <dbReference type="Proteomes" id="UP000004191"/>
    </source>
</evidence>
<keyword evidence="1" id="KW-0812">Transmembrane</keyword>
<dbReference type="EMBL" id="AGEI01000016">
    <property type="protein sequence ID" value="EHR34823.1"/>
    <property type="molecule type" value="Genomic_DNA"/>
</dbReference>
<keyword evidence="1" id="KW-0472">Membrane</keyword>